<dbReference type="EC" id="2.3.1.54" evidence="4 17"/>
<evidence type="ECO:0000256" key="14">
    <source>
        <dbReference type="PIRSR" id="PIRSR000379-1"/>
    </source>
</evidence>
<dbReference type="PIRSF" id="PIRSF000379">
    <property type="entry name" value="For_Ac_trans_1"/>
    <property type="match status" value="1"/>
</dbReference>
<organism evidence="20 21">
    <name type="scientific">Actinoplanes utahensis</name>
    <dbReference type="NCBI Taxonomy" id="1869"/>
    <lineage>
        <taxon>Bacteria</taxon>
        <taxon>Bacillati</taxon>
        <taxon>Actinomycetota</taxon>
        <taxon>Actinomycetes</taxon>
        <taxon>Micromonosporales</taxon>
        <taxon>Micromonosporaceae</taxon>
        <taxon>Actinoplanes</taxon>
    </lineage>
</organism>
<accession>A0A0A6URB2</accession>
<evidence type="ECO:0000259" key="18">
    <source>
        <dbReference type="PROSITE" id="PS51149"/>
    </source>
</evidence>
<dbReference type="PROSITE" id="PS00850">
    <property type="entry name" value="GLY_RADICAL_1"/>
    <property type="match status" value="1"/>
</dbReference>
<dbReference type="NCBIfam" id="TIGR01255">
    <property type="entry name" value="pyr_form_ly_1"/>
    <property type="match status" value="1"/>
</dbReference>
<comment type="caution">
    <text evidence="20">The sequence shown here is derived from an EMBL/GenBank/DDBJ whole genome shotgun (WGS) entry which is preliminary data.</text>
</comment>
<dbReference type="InterPro" id="IPR001150">
    <property type="entry name" value="Gly_radical"/>
</dbReference>
<comment type="subcellular location">
    <subcellularLocation>
        <location evidence="1 17">Cytoplasm</location>
    </subcellularLocation>
</comment>
<evidence type="ECO:0000256" key="5">
    <source>
        <dbReference type="ARBA" id="ARBA00013897"/>
    </source>
</evidence>
<feature type="active site" description="Cysteine radical intermediate" evidence="14">
    <location>
        <position position="410"/>
    </location>
</feature>
<evidence type="ECO:0000256" key="3">
    <source>
        <dbReference type="ARBA" id="ARBA00008375"/>
    </source>
</evidence>
<dbReference type="InterPro" id="IPR050244">
    <property type="entry name" value="Auton_GlycylRad_Cofactor"/>
</dbReference>
<evidence type="ECO:0000256" key="2">
    <source>
        <dbReference type="ARBA" id="ARBA00004809"/>
    </source>
</evidence>
<dbReference type="GO" id="GO:0005829">
    <property type="term" value="C:cytosol"/>
    <property type="evidence" value="ECO:0007669"/>
    <property type="project" value="TreeGrafter"/>
</dbReference>
<evidence type="ECO:0000256" key="15">
    <source>
        <dbReference type="PIRSR" id="PIRSR000379-2"/>
    </source>
</evidence>
<dbReference type="PROSITE" id="PS51554">
    <property type="entry name" value="PFL"/>
    <property type="match status" value="1"/>
</dbReference>
<dbReference type="Proteomes" id="UP000054537">
    <property type="component" value="Unassembled WGS sequence"/>
</dbReference>
<evidence type="ECO:0000259" key="19">
    <source>
        <dbReference type="PROSITE" id="PS51554"/>
    </source>
</evidence>
<feature type="modified residue" description="Glycine radical" evidence="15 16">
    <location>
        <position position="720"/>
    </location>
</feature>
<dbReference type="Pfam" id="PF02901">
    <property type="entry name" value="PFL-like"/>
    <property type="match status" value="1"/>
</dbReference>
<feature type="domain" description="PFL" evidence="19">
    <location>
        <begin position="1"/>
        <end position="615"/>
    </location>
</feature>
<evidence type="ECO:0000256" key="13">
    <source>
        <dbReference type="ARBA" id="ARBA00049029"/>
    </source>
</evidence>
<keyword evidence="10 17" id="KW-0119">Carbohydrate metabolism</keyword>
<dbReference type="OrthoDB" id="9803969at2"/>
<dbReference type="SUPFAM" id="SSF51998">
    <property type="entry name" value="PFL-like glycyl radical enzymes"/>
    <property type="match status" value="1"/>
</dbReference>
<evidence type="ECO:0000256" key="17">
    <source>
        <dbReference type="RuleBase" id="RU368075"/>
    </source>
</evidence>
<comment type="catalytic activity">
    <reaction evidence="13 17">
        <text>formate + acetyl-CoA = pyruvate + CoA</text>
        <dbReference type="Rhea" id="RHEA:11844"/>
        <dbReference type="ChEBI" id="CHEBI:15361"/>
        <dbReference type="ChEBI" id="CHEBI:15740"/>
        <dbReference type="ChEBI" id="CHEBI:57287"/>
        <dbReference type="ChEBI" id="CHEBI:57288"/>
        <dbReference type="EC" id="2.3.1.54"/>
    </reaction>
</comment>
<keyword evidence="8 17" id="KW-0808">Transferase</keyword>
<comment type="pathway">
    <text evidence="2 17">Fermentation; pyruvate fermentation; formate from pyruvate: step 1/1.</text>
</comment>
<dbReference type="PROSITE" id="PS51149">
    <property type="entry name" value="GLY_RADICAL_2"/>
    <property type="match status" value="1"/>
</dbReference>
<evidence type="ECO:0000256" key="9">
    <source>
        <dbReference type="ARBA" id="ARBA00022818"/>
    </source>
</evidence>
<evidence type="ECO:0000256" key="12">
    <source>
        <dbReference type="ARBA" id="ARBA00031063"/>
    </source>
</evidence>
<dbReference type="Gene3D" id="3.20.70.20">
    <property type="match status" value="1"/>
</dbReference>
<gene>
    <name evidence="20" type="ORF">MB27_03215</name>
</gene>
<name>A0A0A6URB2_ACTUT</name>
<evidence type="ECO:0000313" key="21">
    <source>
        <dbReference type="Proteomes" id="UP000054537"/>
    </source>
</evidence>
<keyword evidence="7 17" id="KW-0313">Glucose metabolism</keyword>
<keyword evidence="6 17" id="KW-0963">Cytoplasm</keyword>
<dbReference type="CDD" id="cd01678">
    <property type="entry name" value="PFL1"/>
    <property type="match status" value="1"/>
</dbReference>
<evidence type="ECO:0000256" key="4">
    <source>
        <dbReference type="ARBA" id="ARBA00013214"/>
    </source>
</evidence>
<dbReference type="PANTHER" id="PTHR30191:SF0">
    <property type="entry name" value="FORMATE ACETYLTRANSFERASE 1"/>
    <property type="match status" value="1"/>
</dbReference>
<dbReference type="EMBL" id="JRTT01000003">
    <property type="protein sequence ID" value="KHD78665.1"/>
    <property type="molecule type" value="Genomic_DNA"/>
</dbReference>
<dbReference type="GO" id="GO:0008861">
    <property type="term" value="F:formate C-acetyltransferase activity"/>
    <property type="evidence" value="ECO:0007669"/>
    <property type="project" value="UniProtKB-UniRule"/>
</dbReference>
<evidence type="ECO:0000256" key="1">
    <source>
        <dbReference type="ARBA" id="ARBA00004496"/>
    </source>
</evidence>
<evidence type="ECO:0000313" key="20">
    <source>
        <dbReference type="EMBL" id="KHD78665.1"/>
    </source>
</evidence>
<dbReference type="eggNOG" id="COG1882">
    <property type="taxonomic scope" value="Bacteria"/>
</dbReference>
<dbReference type="AlphaFoldDB" id="A0A0A6URB2"/>
<feature type="domain" description="Glycine radical" evidence="18">
    <location>
        <begin position="622"/>
        <end position="745"/>
    </location>
</feature>
<evidence type="ECO:0000256" key="6">
    <source>
        <dbReference type="ARBA" id="ARBA00022490"/>
    </source>
</evidence>
<reference evidence="20 21" key="1">
    <citation type="submission" date="2014-10" db="EMBL/GenBank/DDBJ databases">
        <title>Draft genome sequence of Actinoplanes utahensis NRRL 12052.</title>
        <authorList>
            <person name="Velasco-Bucheli B."/>
            <person name="del Cerro C."/>
            <person name="Hormigo D."/>
            <person name="Garcia J.L."/>
            <person name="Acebal C."/>
            <person name="Arroyo M."/>
            <person name="de la Mata I."/>
        </authorList>
    </citation>
    <scope>NUCLEOTIDE SEQUENCE [LARGE SCALE GENOMIC DNA]</scope>
    <source>
        <strain evidence="20 21">NRRL 12052</strain>
    </source>
</reference>
<keyword evidence="21" id="KW-1185">Reference proteome</keyword>
<evidence type="ECO:0000256" key="16">
    <source>
        <dbReference type="PROSITE-ProRule" id="PRU00493"/>
    </source>
</evidence>
<sequence>MQQNTHAWRGFTGTGWRTRIDVAGFIHDNVLPYDGDAAFLTGATARTTALWDRLSAMFAVERANGIYDVDATTPSTITAHSPGWIDRDTELIVGLQTDAPLRRAIMPFGGLRMVEGGLQAYGRELGPDLKKVFTSYRKTHNAGVFDAYPADVLAARRSHIITGLPDAYGRGRIIGDYRRVALYGVDHLIAERTAIKTALNDRLSVADVIRDREEIAEQIRALGELKEMAAAYGFDISGPATGAREAVQWLYFAYLAATKEQNGAAMSLGRTSSFLDIYLQRDLAEGRITEEFAQELIDDFVIKLRIVRFLRTPEYDELFSGDPTWVTESIGGIGADDRPLVTRTSFRYLQTLYNLGPAPEPNMTVLWSPRLPEGFKRFCARVSIDTSSIQYENDDLLRPYLSDDAAIACCVSGMRVGKDMQLFGARANLAKALLYAINGGRDEISGAQVAPATDPLTEDVLDYDEVFDRFDRTLDWLAETYVDALNVIHYMHDKYAYERLEMALHDYPVHRFLATGIAGLSVAADSLSAIKHAQVKAIRDDSGLVVDYAVDGDFPMFGNNDDRVDAIAVDLVERFMAKIRRQPMYRGAEPSLSVLTITSNVVYGKHTGNTPDGRRLGEPFAPGANPMNGRDKHGLVAAALSVAKLPYRSARDGISLTITSTPDGLGRTTEEQTGNLVGVLDGYTDGGGFHMNVNVLDRATLEDAMAHPEKYPQLTIRVSGYAVNFVRLTREQQRDVISRTFHGSL</sequence>
<dbReference type="UniPathway" id="UPA00920">
    <property type="reaction ID" value="UER00891"/>
</dbReference>
<dbReference type="GO" id="GO:0006006">
    <property type="term" value="P:glucose metabolic process"/>
    <property type="evidence" value="ECO:0007669"/>
    <property type="project" value="UniProtKB-UniRule"/>
</dbReference>
<evidence type="ECO:0000256" key="7">
    <source>
        <dbReference type="ARBA" id="ARBA00022526"/>
    </source>
</evidence>
<keyword evidence="11 17" id="KW-0012">Acyltransferase</keyword>
<dbReference type="InterPro" id="IPR004184">
    <property type="entry name" value="PFL_dom"/>
</dbReference>
<dbReference type="STRING" id="1869.MB27_03215"/>
<dbReference type="InterPro" id="IPR019777">
    <property type="entry name" value="Form_AcTrfase_GR_CS"/>
</dbReference>
<dbReference type="PANTHER" id="PTHR30191">
    <property type="entry name" value="FORMATE ACETYLTRANSFERASE"/>
    <property type="match status" value="1"/>
</dbReference>
<keyword evidence="9 15" id="KW-0556">Organic radical</keyword>
<proteinExistence type="inferred from homology"/>
<comment type="similarity">
    <text evidence="3 17">Belongs to the glycyl radical enzyme (GRE) family. PFL subfamily.</text>
</comment>
<dbReference type="RefSeq" id="WP_043522347.1">
    <property type="nucleotide sequence ID" value="NZ_BAABKU010000009.1"/>
</dbReference>
<evidence type="ECO:0000256" key="10">
    <source>
        <dbReference type="ARBA" id="ARBA00023277"/>
    </source>
</evidence>
<dbReference type="Pfam" id="PF01228">
    <property type="entry name" value="Gly_radical"/>
    <property type="match status" value="1"/>
</dbReference>
<comment type="subunit">
    <text evidence="17">Homodimer.</text>
</comment>
<evidence type="ECO:0000256" key="11">
    <source>
        <dbReference type="ARBA" id="ARBA00023315"/>
    </source>
</evidence>
<evidence type="ECO:0000256" key="8">
    <source>
        <dbReference type="ARBA" id="ARBA00022679"/>
    </source>
</evidence>
<protein>
    <recommendedName>
        <fullName evidence="5 17">Formate acetyltransferase</fullName>
        <ecNumber evidence="4 17">2.3.1.54</ecNumber>
    </recommendedName>
    <alternativeName>
        <fullName evidence="12 17">Pyruvate formate-lyase</fullName>
    </alternativeName>
</protein>
<feature type="active site" description="S-acetylcysteine intermediate" evidence="14">
    <location>
        <position position="409"/>
    </location>
</feature>
<dbReference type="InterPro" id="IPR005949">
    <property type="entry name" value="Form_AcTrfase"/>
</dbReference>